<gene>
    <name evidence="3" type="ORF">MANES_02G182100v8</name>
</gene>
<dbReference type="PANTHER" id="PTHR31890:SF19">
    <property type="entry name" value="PECTINESTERASE INHIBITOR DOMAIN-CONTAINING PROTEIN"/>
    <property type="match status" value="1"/>
</dbReference>
<dbReference type="EMBL" id="CM004388">
    <property type="protein sequence ID" value="OAY58495.1"/>
    <property type="molecule type" value="Genomic_DNA"/>
</dbReference>
<feature type="signal peptide" evidence="1">
    <location>
        <begin position="1"/>
        <end position="27"/>
    </location>
</feature>
<proteinExistence type="predicted"/>
<dbReference type="OrthoDB" id="847190at2759"/>
<evidence type="ECO:0000259" key="2">
    <source>
        <dbReference type="SMART" id="SM00856"/>
    </source>
</evidence>
<feature type="chain" id="PRO_5012994067" description="Pectinesterase inhibitor domain-containing protein" evidence="1">
    <location>
        <begin position="28"/>
        <end position="187"/>
    </location>
</feature>
<dbReference type="Proteomes" id="UP000091857">
    <property type="component" value="Chromosome 2"/>
</dbReference>
<dbReference type="Gene3D" id="1.20.140.40">
    <property type="entry name" value="Invertase/pectin methylesterase inhibitor family protein"/>
    <property type="match status" value="1"/>
</dbReference>
<evidence type="ECO:0000313" key="4">
    <source>
        <dbReference type="Proteomes" id="UP000091857"/>
    </source>
</evidence>
<organism evidence="3 4">
    <name type="scientific">Manihot esculenta</name>
    <name type="common">Cassava</name>
    <name type="synonym">Jatropha manihot</name>
    <dbReference type="NCBI Taxonomy" id="3983"/>
    <lineage>
        <taxon>Eukaryota</taxon>
        <taxon>Viridiplantae</taxon>
        <taxon>Streptophyta</taxon>
        <taxon>Embryophyta</taxon>
        <taxon>Tracheophyta</taxon>
        <taxon>Spermatophyta</taxon>
        <taxon>Magnoliopsida</taxon>
        <taxon>eudicotyledons</taxon>
        <taxon>Gunneridae</taxon>
        <taxon>Pentapetalae</taxon>
        <taxon>rosids</taxon>
        <taxon>fabids</taxon>
        <taxon>Malpighiales</taxon>
        <taxon>Euphorbiaceae</taxon>
        <taxon>Crotonoideae</taxon>
        <taxon>Manihoteae</taxon>
        <taxon>Manihot</taxon>
    </lineage>
</organism>
<dbReference type="OMA" id="MRTKPRI"/>
<comment type="caution">
    <text evidence="3">The sequence shown here is derived from an EMBL/GenBank/DDBJ whole genome shotgun (WGS) entry which is preliminary data.</text>
</comment>
<dbReference type="InterPro" id="IPR006501">
    <property type="entry name" value="Pectinesterase_inhib_dom"/>
</dbReference>
<evidence type="ECO:0000256" key="1">
    <source>
        <dbReference type="SAM" id="SignalP"/>
    </source>
</evidence>
<evidence type="ECO:0000313" key="3">
    <source>
        <dbReference type="EMBL" id="OAY58495.1"/>
    </source>
</evidence>
<keyword evidence="1" id="KW-0732">Signal</keyword>
<dbReference type="Gramene" id="Manes.02G182100.1.v8.1">
    <property type="protein sequence ID" value="Manes.02G182100.1.v8.1.CDS.1"/>
    <property type="gene ID" value="Manes.02G182100.v8.1"/>
</dbReference>
<dbReference type="AlphaFoldDB" id="A0A2C9WF32"/>
<dbReference type="SUPFAM" id="SSF101148">
    <property type="entry name" value="Plant invertase/pectin methylesterase inhibitor"/>
    <property type="match status" value="1"/>
</dbReference>
<dbReference type="PANTHER" id="PTHR31890">
    <property type="entry name" value="PLANT INVERTASE/PECTIN METHYLESTERASE INHIBITOR SUPERFAMILY PROTEIN"/>
    <property type="match status" value="1"/>
</dbReference>
<dbReference type="GO" id="GO:0004857">
    <property type="term" value="F:enzyme inhibitor activity"/>
    <property type="evidence" value="ECO:0007669"/>
    <property type="project" value="InterPro"/>
</dbReference>
<sequence length="187" mass="20683">MDSHHFLFISAAIFLSLTLNFPSKSDATAELSKHPNKLLIQVCNQSAEYGFCMHLMRTKPRILSAKSIRTVANFALAITRKRSIITRNLFNRLSTVAKNPGTREAFKECGDYLNGTVAMLNLNGLEGGTASLDVHYALDNVEYCVNVLRDAKVVSPKISGAIDDWKKYYHVAYATVLILEDETPAGA</sequence>
<dbReference type="InterPro" id="IPR035513">
    <property type="entry name" value="Invertase/methylesterase_inhib"/>
</dbReference>
<dbReference type="SMART" id="SM00856">
    <property type="entry name" value="PMEI"/>
    <property type="match status" value="1"/>
</dbReference>
<protein>
    <recommendedName>
        <fullName evidence="2">Pectinesterase inhibitor domain-containing protein</fullName>
    </recommendedName>
</protein>
<keyword evidence="4" id="KW-1185">Reference proteome</keyword>
<dbReference type="CDD" id="cd14859">
    <property type="entry name" value="PMEI_like"/>
    <property type="match status" value="1"/>
</dbReference>
<feature type="domain" description="Pectinesterase inhibitor" evidence="2">
    <location>
        <begin position="35"/>
        <end position="175"/>
    </location>
</feature>
<name>A0A2C9WF32_MANES</name>
<reference evidence="4" key="1">
    <citation type="journal article" date="2016" name="Nat. Biotechnol.">
        <title>Sequencing wild and cultivated cassava and related species reveals extensive interspecific hybridization and genetic diversity.</title>
        <authorList>
            <person name="Bredeson J.V."/>
            <person name="Lyons J.B."/>
            <person name="Prochnik S.E."/>
            <person name="Wu G.A."/>
            <person name="Ha C.M."/>
            <person name="Edsinger-Gonzales E."/>
            <person name="Grimwood J."/>
            <person name="Schmutz J."/>
            <person name="Rabbi I.Y."/>
            <person name="Egesi C."/>
            <person name="Nauluvula P."/>
            <person name="Lebot V."/>
            <person name="Ndunguru J."/>
            <person name="Mkamilo G."/>
            <person name="Bart R.S."/>
            <person name="Setter T.L."/>
            <person name="Gleadow R.M."/>
            <person name="Kulakow P."/>
            <person name="Ferguson M.E."/>
            <person name="Rounsley S."/>
            <person name="Rokhsar D.S."/>
        </authorList>
    </citation>
    <scope>NUCLEOTIDE SEQUENCE [LARGE SCALE GENOMIC DNA]</scope>
    <source>
        <strain evidence="4">cv. AM560-2</strain>
    </source>
</reference>
<dbReference type="Pfam" id="PF04043">
    <property type="entry name" value="PMEI"/>
    <property type="match status" value="1"/>
</dbReference>
<accession>A0A2C9WF32</accession>
<dbReference type="NCBIfam" id="TIGR01614">
    <property type="entry name" value="PME_inhib"/>
    <property type="match status" value="1"/>
</dbReference>